<feature type="compositionally biased region" description="Basic and acidic residues" evidence="1">
    <location>
        <begin position="91"/>
        <end position="120"/>
    </location>
</feature>
<organism evidence="2">
    <name type="scientific">bioreactor metagenome</name>
    <dbReference type="NCBI Taxonomy" id="1076179"/>
    <lineage>
        <taxon>unclassified sequences</taxon>
        <taxon>metagenomes</taxon>
        <taxon>ecological metagenomes</taxon>
    </lineage>
</organism>
<name>A0A645F611_9ZZZZ</name>
<evidence type="ECO:0000256" key="1">
    <source>
        <dbReference type="SAM" id="MobiDB-lite"/>
    </source>
</evidence>
<dbReference type="AlphaFoldDB" id="A0A645F611"/>
<comment type="caution">
    <text evidence="2">The sequence shown here is derived from an EMBL/GenBank/DDBJ whole genome shotgun (WGS) entry which is preliminary data.</text>
</comment>
<feature type="compositionally biased region" description="Basic and acidic residues" evidence="1">
    <location>
        <begin position="137"/>
        <end position="146"/>
    </location>
</feature>
<accession>A0A645F611</accession>
<feature type="compositionally biased region" description="Basic and acidic residues" evidence="1">
    <location>
        <begin position="60"/>
        <end position="75"/>
    </location>
</feature>
<gene>
    <name evidence="2" type="ORF">SDC9_156993</name>
</gene>
<dbReference type="EMBL" id="VSSQ01055829">
    <property type="protein sequence ID" value="MPN09701.1"/>
    <property type="molecule type" value="Genomic_DNA"/>
</dbReference>
<feature type="region of interest" description="Disordered" evidence="1">
    <location>
        <begin position="59"/>
        <end position="146"/>
    </location>
</feature>
<feature type="region of interest" description="Disordered" evidence="1">
    <location>
        <begin position="1"/>
        <end position="44"/>
    </location>
</feature>
<evidence type="ECO:0000313" key="2">
    <source>
        <dbReference type="EMBL" id="MPN09701.1"/>
    </source>
</evidence>
<sequence length="146" mass="16078">MRYRAGGLRQDLQGGAPHNKHPSVRAVQHRRSGQRGRHTCGHEEAIGYAGGCGYRVRKIRQGDSREREDPGREHNTPVGRSLSRAGGNSGSERESGTCRFRSEAGSRQPCHDEILREGQGLRRRGSGHRGDTVGGDSSRRRGDNKI</sequence>
<protein>
    <submittedName>
        <fullName evidence="2">Uncharacterized protein</fullName>
    </submittedName>
</protein>
<reference evidence="2" key="1">
    <citation type="submission" date="2019-08" db="EMBL/GenBank/DDBJ databases">
        <authorList>
            <person name="Kucharzyk K."/>
            <person name="Murdoch R.W."/>
            <person name="Higgins S."/>
            <person name="Loffler F."/>
        </authorList>
    </citation>
    <scope>NUCLEOTIDE SEQUENCE</scope>
</reference>
<feature type="compositionally biased region" description="Basic residues" evidence="1">
    <location>
        <begin position="18"/>
        <end position="39"/>
    </location>
</feature>
<proteinExistence type="predicted"/>